<dbReference type="InterPro" id="IPR014314">
    <property type="entry name" value="Succ_DH_cytb556"/>
</dbReference>
<dbReference type="RefSeq" id="WP_218194259.1">
    <property type="nucleotide sequence ID" value="NZ_CP054597.1"/>
</dbReference>
<dbReference type="EMBL" id="CP089286">
    <property type="protein sequence ID" value="UTO55164.1"/>
    <property type="molecule type" value="Genomic_DNA"/>
</dbReference>
<name>A0A9Q9BYD7_9RICK</name>
<comment type="cofactor">
    <cofactor evidence="1">
        <name>heme</name>
        <dbReference type="ChEBI" id="CHEBI:30413"/>
    </cofactor>
</comment>
<dbReference type="Pfam" id="PF01127">
    <property type="entry name" value="Sdh_cyt"/>
    <property type="match status" value="1"/>
</dbReference>
<feature type="transmembrane region" description="Helical" evidence="12">
    <location>
        <begin position="59"/>
        <end position="80"/>
    </location>
</feature>
<dbReference type="EMBL" id="CP089285">
    <property type="protein sequence ID" value="UTO56084.1"/>
    <property type="molecule type" value="Genomic_DNA"/>
</dbReference>
<keyword evidence="9" id="KW-0408">Iron</keyword>
<evidence type="ECO:0000313" key="14">
    <source>
        <dbReference type="EMBL" id="UTO56084.1"/>
    </source>
</evidence>
<keyword evidence="7" id="KW-0479">Metal-binding</keyword>
<sequence length="124" mass="14386">MKIRPLSPHLQIYKLGIAYLSITHRFTGVFLFIGLIVFFWMFIIFAFVPGLFINLINLFPIWLIKVVCVSWSVSFYYHYLNGIRHLMWDLNMGVNKLSATMSGFVVIILSVVLSLISCFTIFNL</sequence>
<proteinExistence type="inferred from homology"/>
<dbReference type="InterPro" id="IPR000701">
    <property type="entry name" value="SuccDH_FuR_B_TM-su"/>
</dbReference>
<feature type="transmembrane region" description="Helical" evidence="12">
    <location>
        <begin position="101"/>
        <end position="122"/>
    </location>
</feature>
<dbReference type="PIRSF" id="PIRSF000178">
    <property type="entry name" value="SDH_cyt_b560"/>
    <property type="match status" value="1"/>
</dbReference>
<evidence type="ECO:0000256" key="7">
    <source>
        <dbReference type="ARBA" id="ARBA00022723"/>
    </source>
</evidence>
<evidence type="ECO:0000313" key="13">
    <source>
        <dbReference type="EMBL" id="UTO55164.1"/>
    </source>
</evidence>
<comment type="subunit">
    <text evidence="11">Part of an enzyme complex containing four subunits: a flavoprotein, an iron-sulfur protein, plus two membrane-anchoring proteins, SdhC and SdhD. The complex can form homotrimers.</text>
</comment>
<gene>
    <name evidence="13" type="primary">sdhC</name>
    <name evidence="14" type="ORF">LUA81_03075</name>
    <name evidence="13" type="ORF">LUA82_03100</name>
</gene>
<evidence type="ECO:0000313" key="15">
    <source>
        <dbReference type="Proteomes" id="UP001059822"/>
    </source>
</evidence>
<accession>A0A9Q9BYD7</accession>
<dbReference type="AlphaFoldDB" id="A0A9Q9BYD7"/>
<protein>
    <recommendedName>
        <fullName evidence="4">Succinate dehydrogenase cytochrome b556 subunit</fullName>
    </recommendedName>
</protein>
<keyword evidence="10 12" id="KW-0472">Membrane</keyword>
<evidence type="ECO:0000313" key="16">
    <source>
        <dbReference type="Proteomes" id="UP001059985"/>
    </source>
</evidence>
<evidence type="ECO:0000256" key="12">
    <source>
        <dbReference type="SAM" id="Phobius"/>
    </source>
</evidence>
<dbReference type="GO" id="GO:0006099">
    <property type="term" value="P:tricarboxylic acid cycle"/>
    <property type="evidence" value="ECO:0007669"/>
    <property type="project" value="InterPro"/>
</dbReference>
<comment type="similarity">
    <text evidence="3">Belongs to the cytochrome b560 family.</text>
</comment>
<keyword evidence="5" id="KW-0349">Heme</keyword>
<dbReference type="Proteomes" id="UP001059822">
    <property type="component" value="Chromosome"/>
</dbReference>
<keyword evidence="8 12" id="KW-1133">Transmembrane helix</keyword>
<evidence type="ECO:0000256" key="9">
    <source>
        <dbReference type="ARBA" id="ARBA00023004"/>
    </source>
</evidence>
<dbReference type="GO" id="GO:0016020">
    <property type="term" value="C:membrane"/>
    <property type="evidence" value="ECO:0007669"/>
    <property type="project" value="UniProtKB-SubCell"/>
</dbReference>
<evidence type="ECO:0000256" key="8">
    <source>
        <dbReference type="ARBA" id="ARBA00022989"/>
    </source>
</evidence>
<dbReference type="CDD" id="cd03499">
    <property type="entry name" value="SQR_TypeC_SdhC"/>
    <property type="match status" value="1"/>
</dbReference>
<dbReference type="PANTHER" id="PTHR10978:SF5">
    <property type="entry name" value="SUCCINATE DEHYDROGENASE CYTOCHROME B560 SUBUNIT, MITOCHONDRIAL"/>
    <property type="match status" value="1"/>
</dbReference>
<reference evidence="13" key="1">
    <citation type="journal article" date="2022" name="Microorganisms">
        <title>Assembly and Comparison of Ca. Neoehrlichia mikurensis Genomes.</title>
        <authorList>
            <person name="Azagi T."/>
            <person name="Dirks R.P."/>
            <person name="Yebra-Pimentel E.S."/>
            <person name="Schaap P.J."/>
            <person name="Koehorst J.J."/>
            <person name="Esser H.J."/>
            <person name="Sprong H."/>
        </authorList>
    </citation>
    <scope>NUCLEOTIDE SEQUENCE</scope>
    <source>
        <strain evidence="14">18-2804</strain>
        <strain evidence="13">18-2837</strain>
    </source>
</reference>
<evidence type="ECO:0000256" key="5">
    <source>
        <dbReference type="ARBA" id="ARBA00022617"/>
    </source>
</evidence>
<dbReference type="PANTHER" id="PTHR10978">
    <property type="entry name" value="SUCCINATE DEHYDROGENASE CYTOCHROME B560 SUBUNIT"/>
    <property type="match status" value="1"/>
</dbReference>
<dbReference type="GO" id="GO:0009055">
    <property type="term" value="F:electron transfer activity"/>
    <property type="evidence" value="ECO:0007669"/>
    <property type="project" value="InterPro"/>
</dbReference>
<dbReference type="NCBIfam" id="TIGR02970">
    <property type="entry name" value="succ_dehyd_cytB"/>
    <property type="match status" value="1"/>
</dbReference>
<evidence type="ECO:0000256" key="4">
    <source>
        <dbReference type="ARBA" id="ARBA00020076"/>
    </source>
</evidence>
<keyword evidence="16" id="KW-1185">Reference proteome</keyword>
<keyword evidence="6 12" id="KW-0812">Transmembrane</keyword>
<evidence type="ECO:0000256" key="2">
    <source>
        <dbReference type="ARBA" id="ARBA00004370"/>
    </source>
</evidence>
<dbReference type="Proteomes" id="UP001059985">
    <property type="component" value="Chromosome"/>
</dbReference>
<comment type="subcellular location">
    <subcellularLocation>
        <location evidence="2">Membrane</location>
    </subcellularLocation>
</comment>
<feature type="transmembrane region" description="Helical" evidence="12">
    <location>
        <begin position="29"/>
        <end position="53"/>
    </location>
</feature>
<organism evidence="13 15">
    <name type="scientific">Neoehrlichia mikurensis</name>
    <dbReference type="NCBI Taxonomy" id="89586"/>
    <lineage>
        <taxon>Bacteria</taxon>
        <taxon>Pseudomonadati</taxon>
        <taxon>Pseudomonadota</taxon>
        <taxon>Alphaproteobacteria</taxon>
        <taxon>Rickettsiales</taxon>
        <taxon>Anaplasmataceae</taxon>
        <taxon>Candidatus Neoehrlichia</taxon>
    </lineage>
</organism>
<dbReference type="GO" id="GO:0046872">
    <property type="term" value="F:metal ion binding"/>
    <property type="evidence" value="ECO:0007669"/>
    <property type="project" value="UniProtKB-KW"/>
</dbReference>
<evidence type="ECO:0000256" key="11">
    <source>
        <dbReference type="ARBA" id="ARBA00025912"/>
    </source>
</evidence>
<evidence type="ECO:0000256" key="3">
    <source>
        <dbReference type="ARBA" id="ARBA00007244"/>
    </source>
</evidence>
<evidence type="ECO:0000256" key="10">
    <source>
        <dbReference type="ARBA" id="ARBA00023136"/>
    </source>
</evidence>
<evidence type="ECO:0000256" key="1">
    <source>
        <dbReference type="ARBA" id="ARBA00001971"/>
    </source>
</evidence>
<evidence type="ECO:0000256" key="6">
    <source>
        <dbReference type="ARBA" id="ARBA00022692"/>
    </source>
</evidence>